<protein>
    <submittedName>
        <fullName evidence="1">Nucleic acid-binding protein</fullName>
    </submittedName>
</protein>
<dbReference type="EMBL" id="JACHOC010000001">
    <property type="protein sequence ID" value="MBB4620806.1"/>
    <property type="molecule type" value="Genomic_DNA"/>
</dbReference>
<dbReference type="Proteomes" id="UP000533637">
    <property type="component" value="Unassembled WGS sequence"/>
</dbReference>
<keyword evidence="2" id="KW-1185">Reference proteome</keyword>
<dbReference type="InterPro" id="IPR029060">
    <property type="entry name" value="PIN-like_dom_sf"/>
</dbReference>
<sequence>MENNKILKIKEYTISSTDCFFLDNNVWMFLFCPLGNYQKKKQSVYSNFFADILSHRATIYINSLVLSEFANTYLRLDFQLWKRMPENCRADYKRDYLQSEQYAATASLILAVMRNILKVSERMPDNFNSVNLDLLFDHFKIIDFNDSYFIEYCRSCGKNMLFVSDDKDFSKIDCGNVKVLTM</sequence>
<comment type="caution">
    <text evidence="1">The sequence shown here is derived from an EMBL/GenBank/DDBJ whole genome shotgun (WGS) entry which is preliminary data.</text>
</comment>
<proteinExistence type="predicted"/>
<name>A0ABR6KH16_9BACT</name>
<evidence type="ECO:0000313" key="2">
    <source>
        <dbReference type="Proteomes" id="UP000533637"/>
    </source>
</evidence>
<evidence type="ECO:0000313" key="1">
    <source>
        <dbReference type="EMBL" id="MBB4620806.1"/>
    </source>
</evidence>
<gene>
    <name evidence="1" type="ORF">GGQ57_000680</name>
</gene>
<reference evidence="1 2" key="1">
    <citation type="submission" date="2020-08" db="EMBL/GenBank/DDBJ databases">
        <title>Genomic Encyclopedia of Type Strains, Phase IV (KMG-IV): sequencing the most valuable type-strain genomes for metagenomic binning, comparative biology and taxonomic classification.</title>
        <authorList>
            <person name="Goeker M."/>
        </authorList>
    </citation>
    <scope>NUCLEOTIDE SEQUENCE [LARGE SCALE GENOMIC DNA]</scope>
    <source>
        <strain evidence="1 2">DSM 102983</strain>
    </source>
</reference>
<accession>A0ABR6KH16</accession>
<dbReference type="RefSeq" id="WP_183668937.1">
    <property type="nucleotide sequence ID" value="NZ_BMPB01000004.1"/>
</dbReference>
<dbReference type="SUPFAM" id="SSF88723">
    <property type="entry name" value="PIN domain-like"/>
    <property type="match status" value="1"/>
</dbReference>
<organism evidence="1 2">
    <name type="scientific">Parabacteroides faecis</name>
    <dbReference type="NCBI Taxonomy" id="1217282"/>
    <lineage>
        <taxon>Bacteria</taxon>
        <taxon>Pseudomonadati</taxon>
        <taxon>Bacteroidota</taxon>
        <taxon>Bacteroidia</taxon>
        <taxon>Bacteroidales</taxon>
        <taxon>Tannerellaceae</taxon>
        <taxon>Parabacteroides</taxon>
    </lineage>
</organism>